<dbReference type="OrthoDB" id="5608857at2"/>
<dbReference type="RefSeq" id="WP_013029949.1">
    <property type="nucleotide sequence ID" value="NC_013959.1"/>
</dbReference>
<keyword evidence="1" id="KW-0812">Transmembrane</keyword>
<dbReference type="InterPro" id="IPR045584">
    <property type="entry name" value="Pilin-like"/>
</dbReference>
<dbReference type="Proteomes" id="UP000001625">
    <property type="component" value="Chromosome"/>
</dbReference>
<keyword evidence="1" id="KW-0472">Membrane</keyword>
<dbReference type="eggNOG" id="COG2165">
    <property type="taxonomic scope" value="Bacteria"/>
</dbReference>
<reference evidence="2 3" key="1">
    <citation type="submission" date="2010-03" db="EMBL/GenBank/DDBJ databases">
        <title>Complete sequence of Sideroxydans lithotrophicus ES-1.</title>
        <authorList>
            <consortium name="US DOE Joint Genome Institute"/>
            <person name="Lucas S."/>
            <person name="Copeland A."/>
            <person name="Lapidus A."/>
            <person name="Cheng J.-F."/>
            <person name="Bruce D."/>
            <person name="Goodwin L."/>
            <person name="Pitluck S."/>
            <person name="Munk A.C."/>
            <person name="Detter J.C."/>
            <person name="Han C."/>
            <person name="Tapia R."/>
            <person name="Larimer F."/>
            <person name="Land M."/>
            <person name="Hauser L."/>
            <person name="Kyrpides N."/>
            <person name="Ivanova N."/>
            <person name="Emerson D."/>
            <person name="Woyke T."/>
        </authorList>
    </citation>
    <scope>NUCLEOTIDE SEQUENCE [LARGE SCALE GENOMIC DNA]</scope>
    <source>
        <strain evidence="2 3">ES-1</strain>
    </source>
</reference>
<evidence type="ECO:0008006" key="4">
    <source>
        <dbReference type="Google" id="ProtNLM"/>
    </source>
</evidence>
<dbReference type="AlphaFoldDB" id="D5CSW5"/>
<accession>D5CSW5</accession>
<protein>
    <recommendedName>
        <fullName evidence="4">Type II secretion system protein</fullName>
    </recommendedName>
</protein>
<organism evidence="2 3">
    <name type="scientific">Sideroxydans lithotrophicus (strain ES-1)</name>
    <dbReference type="NCBI Taxonomy" id="580332"/>
    <lineage>
        <taxon>Bacteria</taxon>
        <taxon>Pseudomonadati</taxon>
        <taxon>Pseudomonadota</taxon>
        <taxon>Betaproteobacteria</taxon>
        <taxon>Nitrosomonadales</taxon>
        <taxon>Gallionellaceae</taxon>
        <taxon>Sideroxydans</taxon>
    </lineage>
</organism>
<dbReference type="SUPFAM" id="SSF54523">
    <property type="entry name" value="Pili subunits"/>
    <property type="match status" value="1"/>
</dbReference>
<feature type="transmembrane region" description="Helical" evidence="1">
    <location>
        <begin position="12"/>
        <end position="36"/>
    </location>
</feature>
<keyword evidence="1" id="KW-1133">Transmembrane helix</keyword>
<dbReference type="EMBL" id="CP001965">
    <property type="protein sequence ID" value="ADE12051.1"/>
    <property type="molecule type" value="Genomic_DNA"/>
</dbReference>
<dbReference type="HOGENOM" id="CLU_088953_1_0_4"/>
<name>D5CSW5_SIDLE</name>
<sequence length="172" mass="19241" precursor="true">MRHLTKRHGNGGFTYLVLLLVIVVMGAVLGATAEVWHTAVQREKERELLFAGNQFRIAIGLYHLNHAKFPSSLEDLLKDSQYAYTRRYLRKIYRDPMTGASEWGLVRGGDGGIIGVHSLSEMHPIKVAGFGSAGNSFDGAVKYSEWVFAYQQRQIAAVQRPSFDSTGDKPLW</sequence>
<evidence type="ECO:0000256" key="1">
    <source>
        <dbReference type="SAM" id="Phobius"/>
    </source>
</evidence>
<dbReference type="STRING" id="580332.Slit_1822"/>
<evidence type="ECO:0000313" key="2">
    <source>
        <dbReference type="EMBL" id="ADE12051.1"/>
    </source>
</evidence>
<gene>
    <name evidence="2" type="ordered locus">Slit_1822</name>
</gene>
<proteinExistence type="predicted"/>
<evidence type="ECO:0000313" key="3">
    <source>
        <dbReference type="Proteomes" id="UP000001625"/>
    </source>
</evidence>
<dbReference type="KEGG" id="slt:Slit_1822"/>
<keyword evidence="3" id="KW-1185">Reference proteome</keyword>